<evidence type="ECO:0000313" key="3">
    <source>
        <dbReference type="Proteomes" id="UP000663866"/>
    </source>
</evidence>
<dbReference type="Proteomes" id="UP000663866">
    <property type="component" value="Unassembled WGS sequence"/>
</dbReference>
<organism evidence="2 3">
    <name type="scientific">Rotaria magnacalcarata</name>
    <dbReference type="NCBI Taxonomy" id="392030"/>
    <lineage>
        <taxon>Eukaryota</taxon>
        <taxon>Metazoa</taxon>
        <taxon>Spiralia</taxon>
        <taxon>Gnathifera</taxon>
        <taxon>Rotifera</taxon>
        <taxon>Eurotatoria</taxon>
        <taxon>Bdelloidea</taxon>
        <taxon>Philodinida</taxon>
        <taxon>Philodinidae</taxon>
        <taxon>Rotaria</taxon>
    </lineage>
</organism>
<dbReference type="PANTHER" id="PTHR46060">
    <property type="entry name" value="MARINER MOS1 TRANSPOSASE-LIKE PROTEIN"/>
    <property type="match status" value="1"/>
</dbReference>
<evidence type="ECO:0000313" key="1">
    <source>
        <dbReference type="EMBL" id="CAF2019995.1"/>
    </source>
</evidence>
<protein>
    <recommendedName>
        <fullName evidence="4">Histone-lysine N-methyltransferase SETMAR</fullName>
    </recommendedName>
</protein>
<dbReference type="EMBL" id="CAJNRF010001640">
    <property type="protein sequence ID" value="CAF2019995.1"/>
    <property type="molecule type" value="Genomic_DNA"/>
</dbReference>
<proteinExistence type="predicted"/>
<dbReference type="InterPro" id="IPR052709">
    <property type="entry name" value="Transposase-MT_Hybrid"/>
</dbReference>
<accession>A0A819MLP5</accession>
<dbReference type="AlphaFoldDB" id="A0A819MLP5"/>
<name>A0A819MLP5_9BILA</name>
<dbReference type="Proteomes" id="UP000663856">
    <property type="component" value="Unassembled WGS sequence"/>
</dbReference>
<dbReference type="EMBL" id="CAJOBG010002069">
    <property type="protein sequence ID" value="CAF3980945.1"/>
    <property type="molecule type" value="Genomic_DNA"/>
</dbReference>
<comment type="caution">
    <text evidence="2">The sequence shown here is derived from an EMBL/GenBank/DDBJ whole genome shotgun (WGS) entry which is preliminary data.</text>
</comment>
<gene>
    <name evidence="2" type="ORF">OVN521_LOCUS13926</name>
    <name evidence="1" type="ORF">WKI299_LOCUS5755</name>
</gene>
<evidence type="ECO:0008006" key="4">
    <source>
        <dbReference type="Google" id="ProtNLM"/>
    </source>
</evidence>
<sequence>TVFNWFREFQHDNFSVQDAPRSGRSSTSANEQTIDALRKIIEDDPHSTYQQIENTLGISFTEINSIVQDYLNLRNVCAR</sequence>
<reference evidence="2" key="1">
    <citation type="submission" date="2021-02" db="EMBL/GenBank/DDBJ databases">
        <authorList>
            <person name="Nowell W R."/>
        </authorList>
    </citation>
    <scope>NUCLEOTIDE SEQUENCE</scope>
</reference>
<dbReference type="PANTHER" id="PTHR46060:SF1">
    <property type="entry name" value="MARINER MOS1 TRANSPOSASE-LIKE PROTEIN"/>
    <property type="match status" value="1"/>
</dbReference>
<keyword evidence="3" id="KW-1185">Reference proteome</keyword>
<evidence type="ECO:0000313" key="2">
    <source>
        <dbReference type="EMBL" id="CAF3980945.1"/>
    </source>
</evidence>
<feature type="non-terminal residue" evidence="2">
    <location>
        <position position="1"/>
    </location>
</feature>